<evidence type="ECO:0000313" key="3">
    <source>
        <dbReference type="EMBL" id="CAK9010003.1"/>
    </source>
</evidence>
<dbReference type="PROSITE" id="PS50059">
    <property type="entry name" value="FKBP_PPIASE"/>
    <property type="match status" value="1"/>
</dbReference>
<dbReference type="InterPro" id="IPR001179">
    <property type="entry name" value="PPIase_FKBP_dom"/>
</dbReference>
<dbReference type="Proteomes" id="UP001642464">
    <property type="component" value="Unassembled WGS sequence"/>
</dbReference>
<proteinExistence type="predicted"/>
<comment type="caution">
    <text evidence="3">The sequence shown here is derived from an EMBL/GenBank/DDBJ whole genome shotgun (WGS) entry which is preliminary data.</text>
</comment>
<evidence type="ECO:0000259" key="2">
    <source>
        <dbReference type="PROSITE" id="PS50059"/>
    </source>
</evidence>
<accession>A0ABP0J6J2</accession>
<protein>
    <recommendedName>
        <fullName evidence="1">peptidylprolyl isomerase</fullName>
        <ecNumber evidence="1">5.2.1.8</ecNumber>
    </recommendedName>
</protein>
<gene>
    <name evidence="3" type="ORF">SCF082_LOCUS10493</name>
</gene>
<feature type="non-terminal residue" evidence="3">
    <location>
        <position position="1"/>
    </location>
</feature>
<keyword evidence="4" id="KW-1185">Reference proteome</keyword>
<keyword evidence="1" id="KW-0413">Isomerase</keyword>
<dbReference type="EMBL" id="CAXAMM010006147">
    <property type="protein sequence ID" value="CAK9010003.1"/>
    <property type="molecule type" value="Genomic_DNA"/>
</dbReference>
<name>A0ABP0J6J2_9DINO</name>
<comment type="catalytic activity">
    <reaction evidence="1">
        <text>[protein]-peptidylproline (omega=180) = [protein]-peptidylproline (omega=0)</text>
        <dbReference type="Rhea" id="RHEA:16237"/>
        <dbReference type="Rhea" id="RHEA-COMP:10747"/>
        <dbReference type="Rhea" id="RHEA-COMP:10748"/>
        <dbReference type="ChEBI" id="CHEBI:83833"/>
        <dbReference type="ChEBI" id="CHEBI:83834"/>
        <dbReference type="EC" id="5.2.1.8"/>
    </reaction>
</comment>
<keyword evidence="1" id="KW-0697">Rotamase</keyword>
<dbReference type="PANTHER" id="PTHR47717:SF1">
    <property type="entry name" value="PEPTIDYL-PROLYL CIS-TRANS ISOMERASE FKBP19, CHLOROPLASTIC"/>
    <property type="match status" value="1"/>
</dbReference>
<dbReference type="PANTHER" id="PTHR47717">
    <property type="entry name" value="PEPTIDYL-PROLYL CIS-TRANS ISOMERASE FKBP19, CHLOROPLASTIC"/>
    <property type="match status" value="1"/>
</dbReference>
<dbReference type="Gene3D" id="3.10.50.40">
    <property type="match status" value="1"/>
</dbReference>
<dbReference type="EC" id="5.2.1.8" evidence="1"/>
<feature type="domain" description="PPIase FKBP-type" evidence="2">
    <location>
        <begin position="140"/>
        <end position="224"/>
    </location>
</feature>
<reference evidence="3 4" key="1">
    <citation type="submission" date="2024-02" db="EMBL/GenBank/DDBJ databases">
        <authorList>
            <person name="Chen Y."/>
            <person name="Shah S."/>
            <person name="Dougan E. K."/>
            <person name="Thang M."/>
            <person name="Chan C."/>
        </authorList>
    </citation>
    <scope>NUCLEOTIDE SEQUENCE [LARGE SCALE GENOMIC DNA]</scope>
</reference>
<dbReference type="SUPFAM" id="SSF54534">
    <property type="entry name" value="FKBP-like"/>
    <property type="match status" value="1"/>
</dbReference>
<dbReference type="Pfam" id="PF00254">
    <property type="entry name" value="FKBP_C"/>
    <property type="match status" value="1"/>
</dbReference>
<dbReference type="InterPro" id="IPR044208">
    <property type="entry name" value="FKBP19-like"/>
</dbReference>
<dbReference type="InterPro" id="IPR046357">
    <property type="entry name" value="PPIase_dom_sf"/>
</dbReference>
<evidence type="ECO:0000256" key="1">
    <source>
        <dbReference type="PROSITE-ProRule" id="PRU00277"/>
    </source>
</evidence>
<organism evidence="3 4">
    <name type="scientific">Durusdinium trenchii</name>
    <dbReference type="NCBI Taxonomy" id="1381693"/>
    <lineage>
        <taxon>Eukaryota</taxon>
        <taxon>Sar</taxon>
        <taxon>Alveolata</taxon>
        <taxon>Dinophyceae</taxon>
        <taxon>Suessiales</taxon>
        <taxon>Symbiodiniaceae</taxon>
        <taxon>Durusdinium</taxon>
    </lineage>
</organism>
<evidence type="ECO:0000313" key="4">
    <source>
        <dbReference type="Proteomes" id="UP001642464"/>
    </source>
</evidence>
<sequence>ATIQLALVEVEFSEMATSKVQVDARRVQRRSANLLLACVALDSQLAEAVGTKPFLLVQIEVSPRVRRTMLRWLAFGAGCPSWAMEDIGEGGDLGYEKQDGLKPGLGKKRTRVPGFTALPSGLQVKDVNPGRNETSAAKLGDFVVFTWEGYTINYFGRPFETQTLQKMSGVEPNPVRFQVGDGTIIKGIDEGVRGMREGGVRQLYIPVELSYDEEKKLGPRPTTAGGNRALDFVMDNKGGLMDKTLLINVAVKRVYQK</sequence>